<protein>
    <submittedName>
        <fullName evidence="1">Uncharacterized protein</fullName>
    </submittedName>
</protein>
<organism evidence="1">
    <name type="scientific">gut metagenome</name>
    <dbReference type="NCBI Taxonomy" id="749906"/>
    <lineage>
        <taxon>unclassified sequences</taxon>
        <taxon>metagenomes</taxon>
        <taxon>organismal metagenomes</taxon>
    </lineage>
</organism>
<comment type="caution">
    <text evidence="1">The sequence shown here is derived from an EMBL/GenBank/DDBJ whole genome shotgun (WGS) entry which is preliminary data.</text>
</comment>
<dbReference type="AlphaFoldDB" id="J9GXD1"/>
<evidence type="ECO:0000313" key="1">
    <source>
        <dbReference type="EMBL" id="EJX07743.1"/>
    </source>
</evidence>
<proteinExistence type="predicted"/>
<reference evidence="1" key="1">
    <citation type="journal article" date="2012" name="PLoS ONE">
        <title>Gene sets for utilization of primary and secondary nutrition supplies in the distal gut of endangered iberian lynx.</title>
        <authorList>
            <person name="Alcaide M."/>
            <person name="Messina E."/>
            <person name="Richter M."/>
            <person name="Bargiela R."/>
            <person name="Peplies J."/>
            <person name="Huws S.A."/>
            <person name="Newbold C.J."/>
            <person name="Golyshin P.N."/>
            <person name="Simon M.A."/>
            <person name="Lopez G."/>
            <person name="Yakimov M.M."/>
            <person name="Ferrer M."/>
        </authorList>
    </citation>
    <scope>NUCLEOTIDE SEQUENCE</scope>
</reference>
<gene>
    <name evidence="1" type="ORF">EVA_04148</name>
</gene>
<sequence>MSTKLRLKRIFIGSADRSALKRTKMEDLYFLLSFFHQ</sequence>
<dbReference type="EMBL" id="AMCI01000798">
    <property type="protein sequence ID" value="EJX07743.1"/>
    <property type="molecule type" value="Genomic_DNA"/>
</dbReference>
<accession>J9GXD1</accession>
<name>J9GXD1_9ZZZZ</name>